<dbReference type="InterPro" id="IPR018060">
    <property type="entry name" value="HTH_AraC"/>
</dbReference>
<dbReference type="AlphaFoldDB" id="A0A5R8KGF7"/>
<gene>
    <name evidence="5" type="ORF">FEM03_07645</name>
</gene>
<evidence type="ECO:0000313" key="5">
    <source>
        <dbReference type="EMBL" id="TLD71393.1"/>
    </source>
</evidence>
<keyword evidence="1" id="KW-0805">Transcription regulation</keyword>
<feature type="domain" description="HTH araC/xylS-type" evidence="4">
    <location>
        <begin position="157"/>
        <end position="255"/>
    </location>
</feature>
<dbReference type="GO" id="GO:0043565">
    <property type="term" value="F:sequence-specific DNA binding"/>
    <property type="evidence" value="ECO:0007669"/>
    <property type="project" value="InterPro"/>
</dbReference>
<dbReference type="SUPFAM" id="SSF55785">
    <property type="entry name" value="PYP-like sensor domain (PAS domain)"/>
    <property type="match status" value="1"/>
</dbReference>
<dbReference type="InterPro" id="IPR035965">
    <property type="entry name" value="PAS-like_dom_sf"/>
</dbReference>
<comment type="caution">
    <text evidence="5">The sequence shown here is derived from an EMBL/GenBank/DDBJ whole genome shotgun (WGS) entry which is preliminary data.</text>
</comment>
<dbReference type="Gene3D" id="1.10.10.60">
    <property type="entry name" value="Homeodomain-like"/>
    <property type="match status" value="1"/>
</dbReference>
<keyword evidence="3" id="KW-0804">Transcription</keyword>
<dbReference type="InterPro" id="IPR013656">
    <property type="entry name" value="PAS_4"/>
</dbReference>
<evidence type="ECO:0000259" key="4">
    <source>
        <dbReference type="PROSITE" id="PS01124"/>
    </source>
</evidence>
<evidence type="ECO:0000256" key="2">
    <source>
        <dbReference type="ARBA" id="ARBA00023125"/>
    </source>
</evidence>
<evidence type="ECO:0000256" key="3">
    <source>
        <dbReference type="ARBA" id="ARBA00023163"/>
    </source>
</evidence>
<dbReference type="Pfam" id="PF08448">
    <property type="entry name" value="PAS_4"/>
    <property type="match status" value="1"/>
</dbReference>
<evidence type="ECO:0000256" key="1">
    <source>
        <dbReference type="ARBA" id="ARBA00023015"/>
    </source>
</evidence>
<keyword evidence="2" id="KW-0238">DNA-binding</keyword>
<dbReference type="RefSeq" id="WP_138085606.1">
    <property type="nucleotide sequence ID" value="NZ_VAUV01000005.1"/>
</dbReference>
<dbReference type="InterPro" id="IPR050204">
    <property type="entry name" value="AraC_XylS_family_regulators"/>
</dbReference>
<dbReference type="GO" id="GO:0003700">
    <property type="term" value="F:DNA-binding transcription factor activity"/>
    <property type="evidence" value="ECO:0007669"/>
    <property type="project" value="InterPro"/>
</dbReference>
<proteinExistence type="predicted"/>
<accession>A0A5R8KGF7</accession>
<dbReference type="Pfam" id="PF12833">
    <property type="entry name" value="HTH_18"/>
    <property type="match status" value="1"/>
</dbReference>
<dbReference type="PROSITE" id="PS01124">
    <property type="entry name" value="HTH_ARAC_FAMILY_2"/>
    <property type="match status" value="1"/>
</dbReference>
<keyword evidence="6" id="KW-1185">Reference proteome</keyword>
<dbReference type="InterPro" id="IPR009057">
    <property type="entry name" value="Homeodomain-like_sf"/>
</dbReference>
<sequence length="261" mass="30212">MALKTTATASSADAVLLKQRFARRMADDAMFYPLFDHMPGVSFFAKDEKFRIVAANRHFYERFGFEKESDIIGQDDFTLFPTGLAEHFRRDDAEVLATGVAKLNIVELFFNRQRIPDWFITNKLPVLDRKGKVMGLMGTTQSYESKKQILQPFMQIDKAVNYIREHFRKKVSVEELAAMVHLSPRQLQRKFVEAFGSSPQAFIMKLRIQAACLALKEESAQISEVARAMGFADQSSFTQHFQRHLGMTPLRYLRQFRLRRI</sequence>
<dbReference type="Gene3D" id="3.30.450.20">
    <property type="entry name" value="PAS domain"/>
    <property type="match status" value="1"/>
</dbReference>
<dbReference type="SMART" id="SM00342">
    <property type="entry name" value="HTH_ARAC"/>
    <property type="match status" value="1"/>
</dbReference>
<organism evidence="5 6">
    <name type="scientific">Phragmitibacter flavus</name>
    <dbReference type="NCBI Taxonomy" id="2576071"/>
    <lineage>
        <taxon>Bacteria</taxon>
        <taxon>Pseudomonadati</taxon>
        <taxon>Verrucomicrobiota</taxon>
        <taxon>Verrucomicrobiia</taxon>
        <taxon>Verrucomicrobiales</taxon>
        <taxon>Verrucomicrobiaceae</taxon>
        <taxon>Phragmitibacter</taxon>
    </lineage>
</organism>
<evidence type="ECO:0000313" key="6">
    <source>
        <dbReference type="Proteomes" id="UP000306196"/>
    </source>
</evidence>
<dbReference type="Proteomes" id="UP000306196">
    <property type="component" value="Unassembled WGS sequence"/>
</dbReference>
<dbReference type="SUPFAM" id="SSF46689">
    <property type="entry name" value="Homeodomain-like"/>
    <property type="match status" value="2"/>
</dbReference>
<dbReference type="EMBL" id="VAUV01000005">
    <property type="protein sequence ID" value="TLD71393.1"/>
    <property type="molecule type" value="Genomic_DNA"/>
</dbReference>
<reference evidence="5 6" key="1">
    <citation type="submission" date="2019-05" db="EMBL/GenBank/DDBJ databases">
        <title>Verrucobacter flavum gen. nov., sp. nov. a new member of the family Verrucomicrobiaceae.</title>
        <authorList>
            <person name="Szuroczki S."/>
            <person name="Abbaszade G."/>
            <person name="Szabo A."/>
            <person name="Felfoldi T."/>
            <person name="Schumann P."/>
            <person name="Boka K."/>
            <person name="Keki Z."/>
            <person name="Toumi M."/>
            <person name="Toth E."/>
        </authorList>
    </citation>
    <scope>NUCLEOTIDE SEQUENCE [LARGE SCALE GENOMIC DNA]</scope>
    <source>
        <strain evidence="5 6">MG-N-17</strain>
    </source>
</reference>
<dbReference type="PANTHER" id="PTHR46796">
    <property type="entry name" value="HTH-TYPE TRANSCRIPTIONAL ACTIVATOR RHAS-RELATED"/>
    <property type="match status" value="1"/>
</dbReference>
<dbReference type="PROSITE" id="PS00041">
    <property type="entry name" value="HTH_ARAC_FAMILY_1"/>
    <property type="match status" value="1"/>
</dbReference>
<dbReference type="InterPro" id="IPR018062">
    <property type="entry name" value="HTH_AraC-typ_CS"/>
</dbReference>
<dbReference type="PRINTS" id="PR00032">
    <property type="entry name" value="HTHARAC"/>
</dbReference>
<protein>
    <submittedName>
        <fullName evidence="5">AraC family transcriptional regulator</fullName>
    </submittedName>
</protein>
<dbReference type="OrthoDB" id="9776408at2"/>
<name>A0A5R8KGF7_9BACT</name>
<dbReference type="InterPro" id="IPR020449">
    <property type="entry name" value="Tscrpt_reg_AraC-type_HTH"/>
</dbReference>